<dbReference type="GO" id="GO:0016616">
    <property type="term" value="F:oxidoreductase activity, acting on the CH-OH group of donors, NAD or NADP as acceptor"/>
    <property type="evidence" value="ECO:0007669"/>
    <property type="project" value="TreeGrafter"/>
</dbReference>
<dbReference type="InterPro" id="IPR002347">
    <property type="entry name" value="SDR_fam"/>
</dbReference>
<keyword evidence="2" id="KW-0560">Oxidoreductase</keyword>
<dbReference type="PRINTS" id="PR00081">
    <property type="entry name" value="GDHRDH"/>
</dbReference>
<protein>
    <submittedName>
        <fullName evidence="3">Short-chain dehydrogenase/reductase SDR</fullName>
    </submittedName>
</protein>
<dbReference type="Gene3D" id="3.40.50.720">
    <property type="entry name" value="NAD(P)-binding Rossmann-like Domain"/>
    <property type="match status" value="1"/>
</dbReference>
<dbReference type="PANTHER" id="PTHR42760:SF133">
    <property type="entry name" value="3-OXOACYL-[ACYL-CARRIER-PROTEIN] REDUCTASE"/>
    <property type="match status" value="1"/>
</dbReference>
<dbReference type="EMBL" id="LBYB01000001">
    <property type="protein sequence ID" value="KKR42668.1"/>
    <property type="molecule type" value="Genomic_DNA"/>
</dbReference>
<evidence type="ECO:0000313" key="3">
    <source>
        <dbReference type="EMBL" id="KKR42668.1"/>
    </source>
</evidence>
<gene>
    <name evidence="3" type="ORF">UT77_C0001G0119</name>
</gene>
<sequence>MKNYLKKFSLKGKIAFVTGGAGLLGTEVTNALADAGAHVVILEIDQKSGELQKKLQGEGKNISFEVFDITDTINIDKKVDNLHKKYGRIDVWVNAAYPRTTDWGKKVEDLSLESWQKNVDMHLNAYSWISRKVCLIMKEQKSGSLINFGSIYGVVGNDFSVYEGTGLTSPMAYCAIKGGIVNLGKYLASYFGKFQVRINTICPGGIFDNQNKIFVKNYEENTPLGRMGKPEEIASAVLFLASDASSYITGTAFMVDGGWTAI</sequence>
<organism evidence="3 4">
    <name type="scientific">Candidatus Daviesbacteria bacterium GW2011_GWC2_40_12</name>
    <dbReference type="NCBI Taxonomy" id="1618431"/>
    <lineage>
        <taxon>Bacteria</taxon>
        <taxon>Candidatus Daviesiibacteriota</taxon>
    </lineage>
</organism>
<evidence type="ECO:0000256" key="1">
    <source>
        <dbReference type="ARBA" id="ARBA00006484"/>
    </source>
</evidence>
<evidence type="ECO:0000256" key="2">
    <source>
        <dbReference type="ARBA" id="ARBA00023002"/>
    </source>
</evidence>
<evidence type="ECO:0000313" key="4">
    <source>
        <dbReference type="Proteomes" id="UP000034881"/>
    </source>
</evidence>
<dbReference type="PANTHER" id="PTHR42760">
    <property type="entry name" value="SHORT-CHAIN DEHYDROGENASES/REDUCTASES FAMILY MEMBER"/>
    <property type="match status" value="1"/>
</dbReference>
<comment type="similarity">
    <text evidence="1">Belongs to the short-chain dehydrogenases/reductases (SDR) family.</text>
</comment>
<comment type="caution">
    <text evidence="3">The sequence shown here is derived from an EMBL/GenBank/DDBJ whole genome shotgun (WGS) entry which is preliminary data.</text>
</comment>
<name>A0A0G0QRB2_9BACT</name>
<dbReference type="SUPFAM" id="SSF51735">
    <property type="entry name" value="NAD(P)-binding Rossmann-fold domains"/>
    <property type="match status" value="1"/>
</dbReference>
<proteinExistence type="inferred from homology"/>
<dbReference type="AlphaFoldDB" id="A0A0G0QRB2"/>
<reference evidence="3 4" key="1">
    <citation type="journal article" date="2015" name="Nature">
        <title>rRNA introns, odd ribosomes, and small enigmatic genomes across a large radiation of phyla.</title>
        <authorList>
            <person name="Brown C.T."/>
            <person name="Hug L.A."/>
            <person name="Thomas B.C."/>
            <person name="Sharon I."/>
            <person name="Castelle C.J."/>
            <person name="Singh A."/>
            <person name="Wilkins M.J."/>
            <person name="Williams K.H."/>
            <person name="Banfield J.F."/>
        </authorList>
    </citation>
    <scope>NUCLEOTIDE SEQUENCE [LARGE SCALE GENOMIC DNA]</scope>
</reference>
<accession>A0A0G0QRB2</accession>
<dbReference type="Proteomes" id="UP000034881">
    <property type="component" value="Unassembled WGS sequence"/>
</dbReference>
<dbReference type="Pfam" id="PF13561">
    <property type="entry name" value="adh_short_C2"/>
    <property type="match status" value="1"/>
</dbReference>
<dbReference type="InterPro" id="IPR036291">
    <property type="entry name" value="NAD(P)-bd_dom_sf"/>
</dbReference>
<dbReference type="FunFam" id="3.40.50.720:FF:000084">
    <property type="entry name" value="Short-chain dehydrogenase reductase"/>
    <property type="match status" value="1"/>
</dbReference>